<dbReference type="AlphaFoldDB" id="A0A183AEW4"/>
<dbReference type="EMBL" id="UZAN01042365">
    <property type="protein sequence ID" value="VDP75690.1"/>
    <property type="molecule type" value="Genomic_DNA"/>
</dbReference>
<dbReference type="WBParaSite" id="ECPE_0000551201-mRNA-1">
    <property type="protein sequence ID" value="ECPE_0000551201-mRNA-1"/>
    <property type="gene ID" value="ECPE_0000551201"/>
</dbReference>
<keyword evidence="2" id="KW-1185">Reference proteome</keyword>
<dbReference type="Proteomes" id="UP000272942">
    <property type="component" value="Unassembled WGS sequence"/>
</dbReference>
<evidence type="ECO:0000313" key="2">
    <source>
        <dbReference type="Proteomes" id="UP000272942"/>
    </source>
</evidence>
<evidence type="ECO:0000313" key="1">
    <source>
        <dbReference type="EMBL" id="VDP75690.1"/>
    </source>
</evidence>
<organism evidence="3">
    <name type="scientific">Echinostoma caproni</name>
    <dbReference type="NCBI Taxonomy" id="27848"/>
    <lineage>
        <taxon>Eukaryota</taxon>
        <taxon>Metazoa</taxon>
        <taxon>Spiralia</taxon>
        <taxon>Lophotrochozoa</taxon>
        <taxon>Platyhelminthes</taxon>
        <taxon>Trematoda</taxon>
        <taxon>Digenea</taxon>
        <taxon>Plagiorchiida</taxon>
        <taxon>Echinostomata</taxon>
        <taxon>Echinostomatoidea</taxon>
        <taxon>Echinostomatidae</taxon>
        <taxon>Echinostoma</taxon>
    </lineage>
</organism>
<proteinExistence type="predicted"/>
<dbReference type="OrthoDB" id="410381at2759"/>
<reference evidence="1 2" key="2">
    <citation type="submission" date="2018-11" db="EMBL/GenBank/DDBJ databases">
        <authorList>
            <consortium name="Pathogen Informatics"/>
        </authorList>
    </citation>
    <scope>NUCLEOTIDE SEQUENCE [LARGE SCALE GENOMIC DNA]</scope>
    <source>
        <strain evidence="1 2">Egypt</strain>
    </source>
</reference>
<gene>
    <name evidence="1" type="ORF">ECPE_LOCUS5499</name>
</gene>
<evidence type="ECO:0000313" key="3">
    <source>
        <dbReference type="WBParaSite" id="ECPE_0000551201-mRNA-1"/>
    </source>
</evidence>
<accession>A0A183AEW4</accession>
<protein>
    <submittedName>
        <fullName evidence="3">Reverse transcriptase domain-containing protein</fullName>
    </submittedName>
</protein>
<name>A0A183AEW4_9TREM</name>
<reference evidence="3" key="1">
    <citation type="submission" date="2016-06" db="UniProtKB">
        <authorList>
            <consortium name="WormBaseParasite"/>
        </authorList>
    </citation>
    <scope>IDENTIFICATION</scope>
</reference>
<sequence length="114" mass="12645">MHKHINSIRKVKYGIPALRSAGRVAATPVEGAEMLKTQYSNVFAALQVDGLQLPPRLHHLPYPALTYVSFTTDNVKAKLMALRKNATPGADKMHPKSMIFLVNRMSESLASLFQ</sequence>